<evidence type="ECO:0000313" key="1">
    <source>
        <dbReference type="EnsemblPlants" id="TuG1812G0700001063.01.T01"/>
    </source>
</evidence>
<keyword evidence="2" id="KW-1185">Reference proteome</keyword>
<reference evidence="2" key="1">
    <citation type="journal article" date="2013" name="Nature">
        <title>Draft genome of the wheat A-genome progenitor Triticum urartu.</title>
        <authorList>
            <person name="Ling H.Q."/>
            <person name="Zhao S."/>
            <person name="Liu D."/>
            <person name="Wang J."/>
            <person name="Sun H."/>
            <person name="Zhang C."/>
            <person name="Fan H."/>
            <person name="Li D."/>
            <person name="Dong L."/>
            <person name="Tao Y."/>
            <person name="Gao C."/>
            <person name="Wu H."/>
            <person name="Li Y."/>
            <person name="Cui Y."/>
            <person name="Guo X."/>
            <person name="Zheng S."/>
            <person name="Wang B."/>
            <person name="Yu K."/>
            <person name="Liang Q."/>
            <person name="Yang W."/>
            <person name="Lou X."/>
            <person name="Chen J."/>
            <person name="Feng M."/>
            <person name="Jian J."/>
            <person name="Zhang X."/>
            <person name="Luo G."/>
            <person name="Jiang Y."/>
            <person name="Liu J."/>
            <person name="Wang Z."/>
            <person name="Sha Y."/>
            <person name="Zhang B."/>
            <person name="Wu H."/>
            <person name="Tang D."/>
            <person name="Shen Q."/>
            <person name="Xue P."/>
            <person name="Zou S."/>
            <person name="Wang X."/>
            <person name="Liu X."/>
            <person name="Wang F."/>
            <person name="Yang Y."/>
            <person name="An X."/>
            <person name="Dong Z."/>
            <person name="Zhang K."/>
            <person name="Zhang X."/>
            <person name="Luo M.C."/>
            <person name="Dvorak J."/>
            <person name="Tong Y."/>
            <person name="Wang J."/>
            <person name="Yang H."/>
            <person name="Li Z."/>
            <person name="Wang D."/>
            <person name="Zhang A."/>
            <person name="Wang J."/>
        </authorList>
    </citation>
    <scope>NUCLEOTIDE SEQUENCE</scope>
    <source>
        <strain evidence="2">cv. G1812</strain>
    </source>
</reference>
<sequence length="120" mass="13497">LVDSLSLRVSSLSNSHLKVEGDGVQGPAGRSNRLRFLTPASPSPSSRQLLFFLQSQGIYHGFRTKDGGGSDIYEVRGGHERFQGRRSSCRCSSRDHGRHIRERHEQMQSQAKNKMMVYAH</sequence>
<accession>A0A8R7R0E3</accession>
<name>A0A8R7R0E3_TRIUA</name>
<organism evidence="1 2">
    <name type="scientific">Triticum urartu</name>
    <name type="common">Red wild einkorn</name>
    <name type="synonym">Crithodium urartu</name>
    <dbReference type="NCBI Taxonomy" id="4572"/>
    <lineage>
        <taxon>Eukaryota</taxon>
        <taxon>Viridiplantae</taxon>
        <taxon>Streptophyta</taxon>
        <taxon>Embryophyta</taxon>
        <taxon>Tracheophyta</taxon>
        <taxon>Spermatophyta</taxon>
        <taxon>Magnoliopsida</taxon>
        <taxon>Liliopsida</taxon>
        <taxon>Poales</taxon>
        <taxon>Poaceae</taxon>
        <taxon>BOP clade</taxon>
        <taxon>Pooideae</taxon>
        <taxon>Triticodae</taxon>
        <taxon>Triticeae</taxon>
        <taxon>Triticinae</taxon>
        <taxon>Triticum</taxon>
    </lineage>
</organism>
<protein>
    <submittedName>
        <fullName evidence="1">Uncharacterized protein</fullName>
    </submittedName>
</protein>
<proteinExistence type="predicted"/>
<reference evidence="1" key="3">
    <citation type="submission" date="2022-06" db="UniProtKB">
        <authorList>
            <consortium name="EnsemblPlants"/>
        </authorList>
    </citation>
    <scope>IDENTIFICATION</scope>
</reference>
<evidence type="ECO:0000313" key="2">
    <source>
        <dbReference type="Proteomes" id="UP000015106"/>
    </source>
</evidence>
<dbReference type="Gramene" id="TuG1812G0700001063.01.T01">
    <property type="protein sequence ID" value="TuG1812G0700001063.01.T01"/>
    <property type="gene ID" value="TuG1812G0700001063.01"/>
</dbReference>
<dbReference type="AlphaFoldDB" id="A0A8R7R0E3"/>
<dbReference type="Proteomes" id="UP000015106">
    <property type="component" value="Chromosome 7"/>
</dbReference>
<dbReference type="EnsemblPlants" id="TuG1812G0700001063.01.T01">
    <property type="protein sequence ID" value="TuG1812G0700001063.01.T01"/>
    <property type="gene ID" value="TuG1812G0700001063.01"/>
</dbReference>
<reference evidence="1" key="2">
    <citation type="submission" date="2018-03" db="EMBL/GenBank/DDBJ databases">
        <title>The Triticum urartu genome reveals the dynamic nature of wheat genome evolution.</title>
        <authorList>
            <person name="Ling H."/>
            <person name="Ma B."/>
            <person name="Shi X."/>
            <person name="Liu H."/>
            <person name="Dong L."/>
            <person name="Sun H."/>
            <person name="Cao Y."/>
            <person name="Gao Q."/>
            <person name="Zheng S."/>
            <person name="Li Y."/>
            <person name="Yu Y."/>
            <person name="Du H."/>
            <person name="Qi M."/>
            <person name="Li Y."/>
            <person name="Yu H."/>
            <person name="Cui Y."/>
            <person name="Wang N."/>
            <person name="Chen C."/>
            <person name="Wu H."/>
            <person name="Zhao Y."/>
            <person name="Zhang J."/>
            <person name="Li Y."/>
            <person name="Zhou W."/>
            <person name="Zhang B."/>
            <person name="Hu W."/>
            <person name="Eijk M."/>
            <person name="Tang J."/>
            <person name="Witsenboer H."/>
            <person name="Zhao S."/>
            <person name="Li Z."/>
            <person name="Zhang A."/>
            <person name="Wang D."/>
            <person name="Liang C."/>
        </authorList>
    </citation>
    <scope>NUCLEOTIDE SEQUENCE [LARGE SCALE GENOMIC DNA]</scope>
    <source>
        <strain evidence="1">cv. G1812</strain>
    </source>
</reference>